<dbReference type="Pfam" id="PF03140">
    <property type="entry name" value="DUF247"/>
    <property type="match status" value="1"/>
</dbReference>
<gene>
    <name evidence="1" type="ORF">FSB_LOCUS30339</name>
</gene>
<name>A0A2N9GJ09_FAGSY</name>
<accession>A0A2N9GJ09</accession>
<dbReference type="PANTHER" id="PTHR31549">
    <property type="entry name" value="PROTEIN, PUTATIVE (DUF247)-RELATED-RELATED"/>
    <property type="match status" value="1"/>
</dbReference>
<organism evidence="1">
    <name type="scientific">Fagus sylvatica</name>
    <name type="common">Beechnut</name>
    <dbReference type="NCBI Taxonomy" id="28930"/>
    <lineage>
        <taxon>Eukaryota</taxon>
        <taxon>Viridiplantae</taxon>
        <taxon>Streptophyta</taxon>
        <taxon>Embryophyta</taxon>
        <taxon>Tracheophyta</taxon>
        <taxon>Spermatophyta</taxon>
        <taxon>Magnoliopsida</taxon>
        <taxon>eudicotyledons</taxon>
        <taxon>Gunneridae</taxon>
        <taxon>Pentapetalae</taxon>
        <taxon>rosids</taxon>
        <taxon>fabids</taxon>
        <taxon>Fagales</taxon>
        <taxon>Fagaceae</taxon>
        <taxon>Fagus</taxon>
    </lineage>
</organism>
<dbReference type="AlphaFoldDB" id="A0A2N9GJ09"/>
<sequence length="478" mass="53663">MGSNSNINQPQEKWVININRIFRSDDVDFRSRAFIVPDSLRASKPEVYIPQVVGLGPLHHTRLELQSMHMHMYKLGVVRKFHNTFGVGQNGIEFGNFILGLEERVIQSVCDHCYPMHLDANHFGIAYIMAIDGLFLLVLLRSYCINNTSSNILGGLVNNAGTRNGILRDTMMLENQIPMLVLSDIFFYMPKSDTVGSCENNLPQMLLGYCKALSPLKVLENYPASIALKHAHLLELLYHLIMLTEPPEAVEEARTQVRTIATVITEVLSATELAKGLIELPWSKLYPSYKAPVEKEILIPTASKLCDVGVQFLCTNHVTAIGFERDTVSFKLPFMKLDVNTEVIIRNLVAYEQISKLESESLVLTRYFELMNGIIETEEDVKVLKDHGILQSESMKDDEVVKIFSGMSKPVRLANVHDLDKAIAEVNNYYNGTIEGQDTQIHQEVCASLVELYSKIFGCNFALPNGCPGILLGLWLLS</sequence>
<protein>
    <submittedName>
        <fullName evidence="1">Uncharacterized protein</fullName>
    </submittedName>
</protein>
<dbReference type="PANTHER" id="PTHR31549:SF300">
    <property type="match status" value="1"/>
</dbReference>
<dbReference type="EMBL" id="OIVN01002308">
    <property type="protein sequence ID" value="SPD02457.1"/>
    <property type="molecule type" value="Genomic_DNA"/>
</dbReference>
<evidence type="ECO:0000313" key="1">
    <source>
        <dbReference type="EMBL" id="SPD02457.1"/>
    </source>
</evidence>
<dbReference type="InterPro" id="IPR004158">
    <property type="entry name" value="DUF247_pln"/>
</dbReference>
<reference evidence="1" key="1">
    <citation type="submission" date="2018-02" db="EMBL/GenBank/DDBJ databases">
        <authorList>
            <person name="Cohen D.B."/>
            <person name="Kent A.D."/>
        </authorList>
    </citation>
    <scope>NUCLEOTIDE SEQUENCE</scope>
</reference>
<proteinExistence type="predicted"/>